<proteinExistence type="predicted"/>
<keyword evidence="1" id="KW-0812">Transmembrane</keyword>
<evidence type="ECO:0000313" key="2">
    <source>
        <dbReference type="EMBL" id="SOR61124.1"/>
    </source>
</evidence>
<name>A0AAQ1NYR2_LEPIR</name>
<dbReference type="Proteomes" id="UP000234460">
    <property type="component" value="Chromosome LMANV2"/>
</dbReference>
<reference evidence="2 3" key="1">
    <citation type="submission" date="2017-11" db="EMBL/GenBank/DDBJ databases">
        <authorList>
            <person name="Lechat P."/>
        </authorList>
    </citation>
    <scope>NUCLEOTIDE SEQUENCE [LARGE SCALE GENOMIC DNA]</scope>
    <source>
        <strain evidence="2">L495</strain>
    </source>
</reference>
<evidence type="ECO:0000256" key="1">
    <source>
        <dbReference type="SAM" id="Phobius"/>
    </source>
</evidence>
<comment type="caution">
    <text evidence="2">The sequence shown here is derived from an EMBL/GenBank/DDBJ whole genome shotgun (WGS) entry which is preliminary data.</text>
</comment>
<accession>A0AAQ1NYR2</accession>
<feature type="transmembrane region" description="Helical" evidence="1">
    <location>
        <begin position="24"/>
        <end position="45"/>
    </location>
</feature>
<sequence length="49" mass="6070">MIFALKWNPVYFINFFFTVNNPFFYGKLLNTFEYFYFPIAIVSFFKKSF</sequence>
<dbReference type="EMBL" id="OEJX01000017">
    <property type="protein sequence ID" value="SOR61124.1"/>
    <property type="molecule type" value="Genomic_DNA"/>
</dbReference>
<keyword evidence="1" id="KW-1133">Transmembrane helix</keyword>
<evidence type="ECO:0000313" key="3">
    <source>
        <dbReference type="Proteomes" id="UP000234460"/>
    </source>
</evidence>
<dbReference type="AlphaFoldDB" id="A0AAQ1NYR2"/>
<gene>
    <name evidence="2" type="ORF">LMANV2_240176</name>
</gene>
<keyword evidence="1" id="KW-0472">Membrane</keyword>
<organism evidence="2 3">
    <name type="scientific">Leptospira interrogans serovar Manilae</name>
    <dbReference type="NCBI Taxonomy" id="214675"/>
    <lineage>
        <taxon>Bacteria</taxon>
        <taxon>Pseudomonadati</taxon>
        <taxon>Spirochaetota</taxon>
        <taxon>Spirochaetia</taxon>
        <taxon>Leptospirales</taxon>
        <taxon>Leptospiraceae</taxon>
        <taxon>Leptospira</taxon>
    </lineage>
</organism>
<protein>
    <submittedName>
        <fullName evidence="2">Uncharacterized protein</fullName>
    </submittedName>
</protein>